<evidence type="ECO:0000313" key="3">
    <source>
        <dbReference type="EMBL" id="OHA02903.1"/>
    </source>
</evidence>
<keyword evidence="2" id="KW-0812">Transmembrane</keyword>
<proteinExistence type="predicted"/>
<comment type="caution">
    <text evidence="3">The sequence shown here is derived from an EMBL/GenBank/DDBJ whole genome shotgun (WGS) entry which is preliminary data.</text>
</comment>
<keyword evidence="2" id="KW-0472">Membrane</keyword>
<organism evidence="3 4">
    <name type="scientific">Candidatus Sungbacteria bacterium RIFCSPHIGHO2_02_FULL_53_17</name>
    <dbReference type="NCBI Taxonomy" id="1802275"/>
    <lineage>
        <taxon>Bacteria</taxon>
        <taxon>Candidatus Sungiibacteriota</taxon>
    </lineage>
</organism>
<dbReference type="Proteomes" id="UP000177177">
    <property type="component" value="Unassembled WGS sequence"/>
</dbReference>
<reference evidence="3 4" key="1">
    <citation type="journal article" date="2016" name="Nat. Commun.">
        <title>Thousands of microbial genomes shed light on interconnected biogeochemical processes in an aquifer system.</title>
        <authorList>
            <person name="Anantharaman K."/>
            <person name="Brown C.T."/>
            <person name="Hug L.A."/>
            <person name="Sharon I."/>
            <person name="Castelle C.J."/>
            <person name="Probst A.J."/>
            <person name="Thomas B.C."/>
            <person name="Singh A."/>
            <person name="Wilkins M.J."/>
            <person name="Karaoz U."/>
            <person name="Brodie E.L."/>
            <person name="Williams K.H."/>
            <person name="Hubbard S.S."/>
            <person name="Banfield J.F."/>
        </authorList>
    </citation>
    <scope>NUCLEOTIDE SEQUENCE [LARGE SCALE GENOMIC DNA]</scope>
</reference>
<dbReference type="AlphaFoldDB" id="A0A1G2KU70"/>
<keyword evidence="1" id="KW-0175">Coiled coil</keyword>
<feature type="coiled-coil region" evidence="1">
    <location>
        <begin position="45"/>
        <end position="75"/>
    </location>
</feature>
<name>A0A1G2KU70_9BACT</name>
<evidence type="ECO:0000256" key="2">
    <source>
        <dbReference type="SAM" id="Phobius"/>
    </source>
</evidence>
<gene>
    <name evidence="3" type="ORF">A3C92_01565</name>
</gene>
<accession>A0A1G2KU70</accession>
<protein>
    <submittedName>
        <fullName evidence="3">Uncharacterized protein</fullName>
    </submittedName>
</protein>
<dbReference type="EMBL" id="MHQN01000028">
    <property type="protein sequence ID" value="OHA02903.1"/>
    <property type="molecule type" value="Genomic_DNA"/>
</dbReference>
<evidence type="ECO:0000313" key="4">
    <source>
        <dbReference type="Proteomes" id="UP000177177"/>
    </source>
</evidence>
<sequence length="221" mass="26395">MPRRQSRQQRKVNVDFLTWRRGLVDESRAFLDTLSTDELQRLTEIDDEAERLRILEEMREAAEQKEQAKADADFTRWYLDISEKDREIVDALSQEEIQNLADLPVDLRNKMLRWFARKQDILRQKERREQRTANLRTERRNRRIRNLLSRVGQKMRSGLSSPVHSEVRQWMREKAVSLRVRNIASIARRDAVRRMMPDYMWALIATLLVVLGAIFVGYSQK</sequence>
<feature type="transmembrane region" description="Helical" evidence="2">
    <location>
        <begin position="199"/>
        <end position="218"/>
    </location>
</feature>
<evidence type="ECO:0000256" key="1">
    <source>
        <dbReference type="SAM" id="Coils"/>
    </source>
</evidence>
<keyword evidence="2" id="KW-1133">Transmembrane helix</keyword>